<feature type="region of interest" description="Disordered" evidence="1">
    <location>
        <begin position="83"/>
        <end position="108"/>
    </location>
</feature>
<organism evidence="2 3">
    <name type="scientific">Roseateles oligotrophus</name>
    <dbReference type="NCBI Taxonomy" id="1769250"/>
    <lineage>
        <taxon>Bacteria</taxon>
        <taxon>Pseudomonadati</taxon>
        <taxon>Pseudomonadota</taxon>
        <taxon>Betaproteobacteria</taxon>
        <taxon>Burkholderiales</taxon>
        <taxon>Sphaerotilaceae</taxon>
        <taxon>Roseateles</taxon>
    </lineage>
</organism>
<evidence type="ECO:0000256" key="1">
    <source>
        <dbReference type="SAM" id="MobiDB-lite"/>
    </source>
</evidence>
<name>A0A840LFC7_9BURK</name>
<sequence length="108" mass="11450">MQAERERAELAAFLHIDLKAGEANAGPAPLDLGQIQLPEFSAQQPQAQALNLASIHLPQTPQTPALDLGVLGDLSQMLAKVTQSSRQAGPEPEALDLHSVVKAAQGRR</sequence>
<protein>
    <submittedName>
        <fullName evidence="2">Uncharacterized protein</fullName>
    </submittedName>
</protein>
<proteinExistence type="predicted"/>
<dbReference type="Proteomes" id="UP000562027">
    <property type="component" value="Unassembled WGS sequence"/>
</dbReference>
<comment type="caution">
    <text evidence="2">The sequence shown here is derived from an EMBL/GenBank/DDBJ whole genome shotgun (WGS) entry which is preliminary data.</text>
</comment>
<dbReference type="EMBL" id="JACHLP010000008">
    <property type="protein sequence ID" value="MBB4845342.1"/>
    <property type="molecule type" value="Genomic_DNA"/>
</dbReference>
<keyword evidence="3" id="KW-1185">Reference proteome</keyword>
<evidence type="ECO:0000313" key="2">
    <source>
        <dbReference type="EMBL" id="MBB4845342.1"/>
    </source>
</evidence>
<evidence type="ECO:0000313" key="3">
    <source>
        <dbReference type="Proteomes" id="UP000562027"/>
    </source>
</evidence>
<reference evidence="2 3" key="1">
    <citation type="submission" date="2020-08" db="EMBL/GenBank/DDBJ databases">
        <title>Functional genomics of gut bacteria from endangered species of beetles.</title>
        <authorList>
            <person name="Carlos-Shanley C."/>
        </authorList>
    </citation>
    <scope>NUCLEOTIDE SEQUENCE [LARGE SCALE GENOMIC DNA]</scope>
    <source>
        <strain evidence="2 3">S00239</strain>
    </source>
</reference>
<dbReference type="AlphaFoldDB" id="A0A840LFC7"/>
<gene>
    <name evidence="2" type="ORF">HNP55_003889</name>
</gene>
<accession>A0A840LFC7</accession>